<accession>A0A314LDI5</accession>
<dbReference type="Proteomes" id="UP000187609">
    <property type="component" value="Unassembled WGS sequence"/>
</dbReference>
<evidence type="ECO:0000313" key="3">
    <source>
        <dbReference type="Proteomes" id="UP000187609"/>
    </source>
</evidence>
<dbReference type="Gramene" id="OIT39636">
    <property type="protein sequence ID" value="OIT39636"/>
    <property type="gene ID" value="A4A49_10665"/>
</dbReference>
<dbReference type="InterPro" id="IPR046796">
    <property type="entry name" value="Transposase_32_dom"/>
</dbReference>
<gene>
    <name evidence="2" type="ORF">A4A49_10665</name>
</gene>
<keyword evidence="3" id="KW-1185">Reference proteome</keyword>
<dbReference type="Pfam" id="PF20167">
    <property type="entry name" value="Transposase_32"/>
    <property type="match status" value="1"/>
</dbReference>
<dbReference type="AlphaFoldDB" id="A0A314LDI5"/>
<dbReference type="SMR" id="A0A314LDI5"/>
<evidence type="ECO:0000313" key="2">
    <source>
        <dbReference type="EMBL" id="OIT39636.1"/>
    </source>
</evidence>
<reference evidence="2" key="1">
    <citation type="submission" date="2016-11" db="EMBL/GenBank/DDBJ databases">
        <title>The genome of Nicotiana attenuata.</title>
        <authorList>
            <person name="Xu S."/>
            <person name="Brockmoeller T."/>
            <person name="Gaquerel E."/>
            <person name="Navarro A."/>
            <person name="Kuhl H."/>
            <person name="Gase K."/>
            <person name="Ling Z."/>
            <person name="Zhou W."/>
            <person name="Kreitzer C."/>
            <person name="Stanke M."/>
            <person name="Tang H."/>
            <person name="Lyons E."/>
            <person name="Pandey P."/>
            <person name="Pandey S.P."/>
            <person name="Timmermann B."/>
            <person name="Baldwin I.T."/>
        </authorList>
    </citation>
    <scope>NUCLEOTIDE SEQUENCE [LARGE SCALE GENOMIC DNA]</scope>
    <source>
        <strain evidence="2">UT</strain>
    </source>
</reference>
<feature type="domain" description="Putative plant transposon protein" evidence="1">
    <location>
        <begin position="35"/>
        <end position="214"/>
    </location>
</feature>
<organism evidence="2 3">
    <name type="scientific">Nicotiana attenuata</name>
    <name type="common">Coyote tobacco</name>
    <dbReference type="NCBI Taxonomy" id="49451"/>
    <lineage>
        <taxon>Eukaryota</taxon>
        <taxon>Viridiplantae</taxon>
        <taxon>Streptophyta</taxon>
        <taxon>Embryophyta</taxon>
        <taxon>Tracheophyta</taxon>
        <taxon>Spermatophyta</taxon>
        <taxon>Magnoliopsida</taxon>
        <taxon>eudicotyledons</taxon>
        <taxon>Gunneridae</taxon>
        <taxon>Pentapetalae</taxon>
        <taxon>asterids</taxon>
        <taxon>lamiids</taxon>
        <taxon>Solanales</taxon>
        <taxon>Solanaceae</taxon>
        <taxon>Nicotianoideae</taxon>
        <taxon>Nicotianeae</taxon>
        <taxon>Nicotiana</taxon>
    </lineage>
</organism>
<comment type="caution">
    <text evidence="2">The sequence shown here is derived from an EMBL/GenBank/DDBJ whole genome shotgun (WGS) entry which is preliminary data.</text>
</comment>
<protein>
    <recommendedName>
        <fullName evidence="1">Putative plant transposon protein domain-containing protein</fullName>
    </recommendedName>
</protein>
<dbReference type="EMBL" id="MJEQ01000089">
    <property type="protein sequence ID" value="OIT39636.1"/>
    <property type="molecule type" value="Genomic_DNA"/>
</dbReference>
<proteinExistence type="predicted"/>
<evidence type="ECO:0000259" key="1">
    <source>
        <dbReference type="Pfam" id="PF20167"/>
    </source>
</evidence>
<name>A0A314LDI5_NICAT</name>
<sequence>MIHEGNRTMMEEHEMQFSSLDGPKAVDMLKQISSLGWEIFVQKPRDYFREVVLEFYANFNESEQTSKIRGKTIFCSPAVLNGLFNLKDIDDTDTQMKIKGKDSDFVQEALEIICPNGIRCISGTCENPSTITCSCMLETSRTWGKFTSSRLVPYMNYSSYNLQRVLLLYAIKKGLPINVGRMIYDGMITCRSKSCQMLYFPSTVTRLAGAFDVPVADLQIVKSKAFIGKAFLNGLRPPRGPDQEASPEEALTESNVGDGLQQLLQGQAQLIKNWESFKSDQLVKDAILGANMTQLMKELAETRNNQNAILQALENQSAATSMMGNFMTSLVNAFKHVDIPTFSQYSVINPGSSNLYHAGNNMYPISGYTQSISLPSATVFNSTGQGASIFDPTQFCSAPFMTFSDLATTTVGSPHNFFSQEPFVPPVHMEEGDFNAQLHFFQGEGTGENN</sequence>